<keyword evidence="1" id="KW-0732">Signal</keyword>
<dbReference type="AlphaFoldDB" id="A0A2U3DPH8"/>
<protein>
    <recommendedName>
        <fullName evidence="4">Ubiquitin 3 binding protein But2 C-terminal domain-containing protein</fullName>
    </recommendedName>
</protein>
<gene>
    <name evidence="2" type="ORF">PCL_12097</name>
</gene>
<accession>A0A2U3DPH8</accession>
<evidence type="ECO:0008006" key="4">
    <source>
        <dbReference type="Google" id="ProtNLM"/>
    </source>
</evidence>
<evidence type="ECO:0000313" key="2">
    <source>
        <dbReference type="EMBL" id="PWI64145.1"/>
    </source>
</evidence>
<feature type="signal peptide" evidence="1">
    <location>
        <begin position="1"/>
        <end position="16"/>
    </location>
</feature>
<reference evidence="2 3" key="1">
    <citation type="journal article" date="2016" name="Front. Microbiol.">
        <title>Genome and transcriptome sequences reveal the specific parasitism of the nematophagous Purpureocillium lilacinum 36-1.</title>
        <authorList>
            <person name="Xie J."/>
            <person name="Li S."/>
            <person name="Mo C."/>
            <person name="Xiao X."/>
            <person name="Peng D."/>
            <person name="Wang G."/>
            <person name="Xiao Y."/>
        </authorList>
    </citation>
    <scope>NUCLEOTIDE SEQUENCE [LARGE SCALE GENOMIC DNA]</scope>
    <source>
        <strain evidence="2 3">36-1</strain>
    </source>
</reference>
<sequence length="220" mass="23574">MSRFLIIATASALAVAFPVTSSETSAALKTRCGSFLGPDALFLLDEDRPDVYLPIRDYLFQVFQKAGKSGGRAAGRQYVLAHFQPTPYLSYGCELHWNIPATTQFHSYYGSHQLDIVTSTGYVESFLPTWNSVIAGSPPTVGPGVFGTVNAVAGAEAFVNSAACRNYPPTGKPDGGMGLNFLFKFANWVEQAGSAGGMSFYSGWTGPADVFKGPYLTYSC</sequence>
<comment type="caution">
    <text evidence="2">The sequence shown here is derived from an EMBL/GenBank/DDBJ whole genome shotgun (WGS) entry which is preliminary data.</text>
</comment>
<evidence type="ECO:0000313" key="3">
    <source>
        <dbReference type="Proteomes" id="UP000245956"/>
    </source>
</evidence>
<feature type="chain" id="PRO_5015539655" description="Ubiquitin 3 binding protein But2 C-terminal domain-containing protein" evidence="1">
    <location>
        <begin position="17"/>
        <end position="220"/>
    </location>
</feature>
<name>A0A2U3DPH8_PURLI</name>
<dbReference type="Proteomes" id="UP000245956">
    <property type="component" value="Unassembled WGS sequence"/>
</dbReference>
<organism evidence="2 3">
    <name type="scientific">Purpureocillium lilacinum</name>
    <name type="common">Paecilomyces lilacinus</name>
    <dbReference type="NCBI Taxonomy" id="33203"/>
    <lineage>
        <taxon>Eukaryota</taxon>
        <taxon>Fungi</taxon>
        <taxon>Dikarya</taxon>
        <taxon>Ascomycota</taxon>
        <taxon>Pezizomycotina</taxon>
        <taxon>Sordariomycetes</taxon>
        <taxon>Hypocreomycetidae</taxon>
        <taxon>Hypocreales</taxon>
        <taxon>Ophiocordycipitaceae</taxon>
        <taxon>Purpureocillium</taxon>
    </lineage>
</organism>
<dbReference type="EMBL" id="LCWV01000087">
    <property type="protein sequence ID" value="PWI64145.1"/>
    <property type="molecule type" value="Genomic_DNA"/>
</dbReference>
<proteinExistence type="predicted"/>
<evidence type="ECO:0000256" key="1">
    <source>
        <dbReference type="SAM" id="SignalP"/>
    </source>
</evidence>